<organism evidence="1 2">
    <name type="scientific">Sphaerosporella brunnea</name>
    <dbReference type="NCBI Taxonomy" id="1250544"/>
    <lineage>
        <taxon>Eukaryota</taxon>
        <taxon>Fungi</taxon>
        <taxon>Dikarya</taxon>
        <taxon>Ascomycota</taxon>
        <taxon>Pezizomycotina</taxon>
        <taxon>Pezizomycetes</taxon>
        <taxon>Pezizales</taxon>
        <taxon>Pyronemataceae</taxon>
        <taxon>Sphaerosporella</taxon>
    </lineage>
</organism>
<comment type="caution">
    <text evidence="1">The sequence shown here is derived from an EMBL/GenBank/DDBJ whole genome shotgun (WGS) entry which is preliminary data.</text>
</comment>
<evidence type="ECO:0000313" key="2">
    <source>
        <dbReference type="Proteomes" id="UP000326924"/>
    </source>
</evidence>
<dbReference type="EMBL" id="VXIS01000563">
    <property type="protein sequence ID" value="KAA8892864.1"/>
    <property type="molecule type" value="Genomic_DNA"/>
</dbReference>
<gene>
    <name evidence="1" type="ORF">FN846DRAFT_1008681</name>
</gene>
<dbReference type="OrthoDB" id="4940706at2759"/>
<name>A0A5J5EBY9_9PEZI</name>
<evidence type="ECO:0000313" key="1">
    <source>
        <dbReference type="EMBL" id="KAA8892864.1"/>
    </source>
</evidence>
<protein>
    <submittedName>
        <fullName evidence="1">Uncharacterized protein</fullName>
    </submittedName>
</protein>
<reference evidence="1 2" key="1">
    <citation type="submission" date="2019-09" db="EMBL/GenBank/DDBJ databases">
        <title>Draft genome of the ectomycorrhizal ascomycete Sphaerosporella brunnea.</title>
        <authorList>
            <consortium name="DOE Joint Genome Institute"/>
            <person name="Benucci G.M."/>
            <person name="Marozzi G."/>
            <person name="Antonielli L."/>
            <person name="Sanchez S."/>
            <person name="Marco P."/>
            <person name="Wang X."/>
            <person name="Falini L.B."/>
            <person name="Barry K."/>
            <person name="Haridas S."/>
            <person name="Lipzen A."/>
            <person name="Labutti K."/>
            <person name="Grigoriev I.V."/>
            <person name="Murat C."/>
            <person name="Martin F."/>
            <person name="Albertini E."/>
            <person name="Donnini D."/>
            <person name="Bonito G."/>
        </authorList>
    </citation>
    <scope>NUCLEOTIDE SEQUENCE [LARGE SCALE GENOMIC DNA]</scope>
    <source>
        <strain evidence="1 2">Sb_GMNB300</strain>
    </source>
</reference>
<dbReference type="AlphaFoldDB" id="A0A5J5EBY9"/>
<keyword evidence="2" id="KW-1185">Reference proteome</keyword>
<dbReference type="Proteomes" id="UP000326924">
    <property type="component" value="Unassembled WGS sequence"/>
</dbReference>
<sequence length="409" mass="44302">MAEVTSLSVPSQPLNPDRRLTDADVGLIPKLVGELLPGELYQRVLDIFEEQLRETRSLGVSIQVLSSLAEGQTVPAKLDFIASLYRLADGYLPLVSLIAKDASVVTVSEAASKYYAFELELETDHSMDPPRMAAFRAELFAAEPTAVLVLAVLRAAVSKGFHIGREPMSIVLNNAEIMSSVPMDKTAQVKSYLGTLQRLQALVTAPEDVEKLLQKSFTSAHDIASTEVDLFIRAMGEAGVSAESATRIHKHAIVVDIHNEAVWAAALSTHPGIVPRAAEDTGVAARASAAAAAAGGSTESDVVNLSTMFDMESMDCEDCSSFTSPAAYFVDLLRTLWNCKISSEVSLLDKLLDRRPDLKFVQLSCANTEILIPHIDLVNEVLESVVQTVNVTARVWMEFSDEATGFYSQ</sequence>
<dbReference type="InParanoid" id="A0A5J5EBY9"/>
<proteinExistence type="predicted"/>
<accession>A0A5J5EBY9</accession>